<evidence type="ECO:0000313" key="1">
    <source>
        <dbReference type="EMBL" id="GFB09789.1"/>
    </source>
</evidence>
<dbReference type="AlphaFoldDB" id="A0A699KXL2"/>
<organism evidence="1">
    <name type="scientific">Tanacetum cinerariifolium</name>
    <name type="common">Dalmatian daisy</name>
    <name type="synonym">Chrysanthemum cinerariifolium</name>
    <dbReference type="NCBI Taxonomy" id="118510"/>
    <lineage>
        <taxon>Eukaryota</taxon>
        <taxon>Viridiplantae</taxon>
        <taxon>Streptophyta</taxon>
        <taxon>Embryophyta</taxon>
        <taxon>Tracheophyta</taxon>
        <taxon>Spermatophyta</taxon>
        <taxon>Magnoliopsida</taxon>
        <taxon>eudicotyledons</taxon>
        <taxon>Gunneridae</taxon>
        <taxon>Pentapetalae</taxon>
        <taxon>asterids</taxon>
        <taxon>campanulids</taxon>
        <taxon>Asterales</taxon>
        <taxon>Asteraceae</taxon>
        <taxon>Asteroideae</taxon>
        <taxon>Anthemideae</taxon>
        <taxon>Anthemidinae</taxon>
        <taxon>Tanacetum</taxon>
    </lineage>
</organism>
<comment type="caution">
    <text evidence="1">The sequence shown here is derived from an EMBL/GenBank/DDBJ whole genome shotgun (WGS) entry which is preliminary data.</text>
</comment>
<feature type="non-terminal residue" evidence="1">
    <location>
        <position position="1"/>
    </location>
</feature>
<reference evidence="1" key="1">
    <citation type="journal article" date="2019" name="Sci. Rep.">
        <title>Draft genome of Tanacetum cinerariifolium, the natural source of mosquito coil.</title>
        <authorList>
            <person name="Yamashiro T."/>
            <person name="Shiraishi A."/>
            <person name="Satake H."/>
            <person name="Nakayama K."/>
        </authorList>
    </citation>
    <scope>NUCLEOTIDE SEQUENCE</scope>
</reference>
<name>A0A699KXL2_TANCI</name>
<protein>
    <submittedName>
        <fullName evidence="1">La-related protein 1C-like</fullName>
    </submittedName>
</protein>
<proteinExistence type="predicted"/>
<gene>
    <name evidence="1" type="ORF">Tci_681760</name>
</gene>
<sequence length="96" mass="11074">GDKVRRRNEWRKWLQLADFPSIQSPPEANNDLPEETSMQKLTLVEATNLDAVDNVDQKEVQELTFSSELASELAKFRGDLSIMFWSIQSDFCLELL</sequence>
<accession>A0A699KXL2</accession>
<dbReference type="EMBL" id="BKCJ010551492">
    <property type="protein sequence ID" value="GFB09789.1"/>
    <property type="molecule type" value="Genomic_DNA"/>
</dbReference>